<reference evidence="7 8" key="1">
    <citation type="submission" date="2018-11" db="EMBL/GenBank/DDBJ databases">
        <title>Genomic profiling of Staphylococcus species from a Poultry farm system in KwaZulu-Natal, South Africa.</title>
        <authorList>
            <person name="Amoako D.G."/>
            <person name="Somboro A.M."/>
            <person name="Abia A.L.K."/>
            <person name="Bester L.A."/>
            <person name="Essack S.Y."/>
        </authorList>
    </citation>
    <scope>NUCLEOTIDE SEQUENCE [LARGE SCALE GENOMIC DNA]</scope>
    <source>
        <strain evidence="7 8">SA11</strain>
    </source>
</reference>
<keyword evidence="5 6" id="KW-0472">Membrane</keyword>
<keyword evidence="4 6" id="KW-1133">Transmembrane helix</keyword>
<gene>
    <name evidence="7" type="ORF">EIG99_04165</name>
</gene>
<dbReference type="Proteomes" id="UP000293854">
    <property type="component" value="Unassembled WGS sequence"/>
</dbReference>
<dbReference type="InterPro" id="IPR002549">
    <property type="entry name" value="AI-2E-like"/>
</dbReference>
<accession>A0A4V2DWM7</accession>
<feature type="transmembrane region" description="Helical" evidence="6">
    <location>
        <begin position="249"/>
        <end position="268"/>
    </location>
</feature>
<evidence type="ECO:0000256" key="4">
    <source>
        <dbReference type="ARBA" id="ARBA00022989"/>
    </source>
</evidence>
<comment type="similarity">
    <text evidence="2">Belongs to the autoinducer-2 exporter (AI-2E) (TC 2.A.86) family.</text>
</comment>
<dbReference type="GO" id="GO:0016020">
    <property type="term" value="C:membrane"/>
    <property type="evidence" value="ECO:0007669"/>
    <property type="project" value="UniProtKB-SubCell"/>
</dbReference>
<evidence type="ECO:0000256" key="1">
    <source>
        <dbReference type="ARBA" id="ARBA00004141"/>
    </source>
</evidence>
<feature type="transmembrane region" description="Helical" evidence="6">
    <location>
        <begin position="97"/>
        <end position="119"/>
    </location>
</feature>
<name>A0A4V2DWM7_9STAP</name>
<feature type="transmembrane region" description="Helical" evidence="6">
    <location>
        <begin position="30"/>
        <end position="47"/>
    </location>
</feature>
<dbReference type="EMBL" id="RQTE01000071">
    <property type="protein sequence ID" value="RZI03179.1"/>
    <property type="molecule type" value="Genomic_DNA"/>
</dbReference>
<keyword evidence="3 6" id="KW-0812">Transmembrane</keyword>
<feature type="transmembrane region" description="Helical" evidence="6">
    <location>
        <begin position="343"/>
        <end position="374"/>
    </location>
</feature>
<evidence type="ECO:0000313" key="8">
    <source>
        <dbReference type="Proteomes" id="UP000293854"/>
    </source>
</evidence>
<comment type="caution">
    <text evidence="7">The sequence shown here is derived from an EMBL/GenBank/DDBJ whole genome shotgun (WGS) entry which is preliminary data.</text>
</comment>
<feature type="transmembrane region" description="Helical" evidence="6">
    <location>
        <begin position="191"/>
        <end position="210"/>
    </location>
</feature>
<dbReference type="GO" id="GO:0055085">
    <property type="term" value="P:transmembrane transport"/>
    <property type="evidence" value="ECO:0007669"/>
    <property type="project" value="TreeGrafter"/>
</dbReference>
<dbReference type="PANTHER" id="PTHR21716:SF69">
    <property type="entry name" value="TRANSPORT PROTEIN YUBA-RELATED"/>
    <property type="match status" value="1"/>
</dbReference>
<feature type="transmembrane region" description="Helical" evidence="6">
    <location>
        <begin position="274"/>
        <end position="291"/>
    </location>
</feature>
<organism evidence="7 8">
    <name type="scientific">Staphylococcus condimenti</name>
    <dbReference type="NCBI Taxonomy" id="70255"/>
    <lineage>
        <taxon>Bacteria</taxon>
        <taxon>Bacillati</taxon>
        <taxon>Bacillota</taxon>
        <taxon>Bacilli</taxon>
        <taxon>Bacillales</taxon>
        <taxon>Staphylococcaceae</taxon>
        <taxon>Staphylococcus</taxon>
    </lineage>
</organism>
<proteinExistence type="inferred from homology"/>
<protein>
    <submittedName>
        <fullName evidence="7">AI-2E family transporter</fullName>
    </submittedName>
</protein>
<evidence type="ECO:0000256" key="6">
    <source>
        <dbReference type="SAM" id="Phobius"/>
    </source>
</evidence>
<evidence type="ECO:0000313" key="7">
    <source>
        <dbReference type="EMBL" id="RZI03179.1"/>
    </source>
</evidence>
<comment type="subcellular location">
    <subcellularLocation>
        <location evidence="1">Membrane</location>
        <topology evidence="1">Multi-pass membrane protein</topology>
    </subcellularLocation>
</comment>
<evidence type="ECO:0000256" key="5">
    <source>
        <dbReference type="ARBA" id="ARBA00023136"/>
    </source>
</evidence>
<dbReference type="OrthoDB" id="9793390at2"/>
<sequence>MVNYMANNDKPQRFSLSETRFMKFIGGKNLLFGLVMLILIGITIFIFDKVSYIFQPFVIIFNTIAAPVILGLILFYLFNPIINLMERYRIPRLWGIIILYCVAAAVIALIVNLLIPIIGGQIKTFSHHMPRYVDKFNDIVDQVTSMSKGTGLSNFYGQIQDQLDKFARKVPGMVSDYFDGFGTKVMSFAEAVVNVGVVLVTTPFVLFFFLKDGHHFKETAIKIVPPKFRQDFHEVIESMSLQVGSYIQGQMFVSLCIGILLFIGYSIIGLDYSLVLACIAAVTSVVPYLGPTIAISPAIVIALITSPIMLLKLVVVWTLVQFFEGHFISPNVMGKTLKVHPLTIIFVLLCAGNLLGVVGVILAIPGYAVLKVLVMHLFDIFKRRYNRYYGQDSEPYEVSSEEWKDNPNNEVR</sequence>
<dbReference type="PANTHER" id="PTHR21716">
    <property type="entry name" value="TRANSMEMBRANE PROTEIN"/>
    <property type="match status" value="1"/>
</dbReference>
<evidence type="ECO:0000256" key="3">
    <source>
        <dbReference type="ARBA" id="ARBA00022692"/>
    </source>
</evidence>
<dbReference type="AlphaFoldDB" id="A0A4V2DWM7"/>
<feature type="transmembrane region" description="Helical" evidence="6">
    <location>
        <begin position="53"/>
        <end position="77"/>
    </location>
</feature>
<feature type="transmembrane region" description="Helical" evidence="6">
    <location>
        <begin position="298"/>
        <end position="323"/>
    </location>
</feature>
<evidence type="ECO:0000256" key="2">
    <source>
        <dbReference type="ARBA" id="ARBA00009773"/>
    </source>
</evidence>
<dbReference type="Pfam" id="PF01594">
    <property type="entry name" value="AI-2E_transport"/>
    <property type="match status" value="1"/>
</dbReference>